<dbReference type="InterPro" id="IPR013320">
    <property type="entry name" value="ConA-like_dom_sf"/>
</dbReference>
<reference evidence="5" key="1">
    <citation type="submission" date="2016-12" db="EMBL/GenBank/DDBJ databases">
        <title>The genomes of Aspergillus section Nigri reveals drivers in fungal speciation.</title>
        <authorList>
            <consortium name="DOE Joint Genome Institute"/>
            <person name="Vesth T.C."/>
            <person name="Nybo J."/>
            <person name="Theobald S."/>
            <person name="Brandl J."/>
            <person name="Frisvad J.C."/>
            <person name="Nielsen K.F."/>
            <person name="Lyhne E.K."/>
            <person name="Kogle M.E."/>
            <person name="Kuo A."/>
            <person name="Riley R."/>
            <person name="Clum A."/>
            <person name="Nolan M."/>
            <person name="Lipzen A."/>
            <person name="Salamov A."/>
            <person name="Henrissat B."/>
            <person name="Wiebenga A."/>
            <person name="De vries R.P."/>
            <person name="Grigoriev I.V."/>
            <person name="Mortensen U.H."/>
            <person name="Andersen M.R."/>
            <person name="Baker S.E."/>
        </authorList>
    </citation>
    <scope>NUCLEOTIDE SEQUENCE</scope>
    <source>
        <strain evidence="5">IBT 28561</strain>
    </source>
</reference>
<dbReference type="PANTHER" id="PTHR38121">
    <property type="entry name" value="GH16 DOMAIN-CONTAINING PROTEIN"/>
    <property type="match status" value="1"/>
</dbReference>
<dbReference type="InterPro" id="IPR000757">
    <property type="entry name" value="Beta-glucanase-like"/>
</dbReference>
<dbReference type="GO" id="GO:0005975">
    <property type="term" value="P:carbohydrate metabolic process"/>
    <property type="evidence" value="ECO:0007669"/>
    <property type="project" value="InterPro"/>
</dbReference>
<keyword evidence="2" id="KW-1003">Cell membrane</keyword>
<name>A0A2I1CR13_ASPC2</name>
<dbReference type="Gene3D" id="2.60.120.200">
    <property type="match status" value="1"/>
</dbReference>
<proteinExistence type="predicted"/>
<evidence type="ECO:0000256" key="1">
    <source>
        <dbReference type="ARBA" id="ARBA00004609"/>
    </source>
</evidence>
<dbReference type="CDD" id="cd00413">
    <property type="entry name" value="Glyco_hydrolase_16"/>
    <property type="match status" value="1"/>
</dbReference>
<dbReference type="GeneID" id="36540572"/>
<comment type="subcellular location">
    <subcellularLocation>
        <location evidence="1">Cell membrane</location>
        <topology evidence="1">Lipid-anchor</topology>
        <topology evidence="1">GPI-anchor</topology>
    </subcellularLocation>
</comment>
<protein>
    <submittedName>
        <fullName evidence="5">Concanavalin A-like lectin/glucanase</fullName>
    </submittedName>
</protein>
<dbReference type="PROSITE" id="PS51762">
    <property type="entry name" value="GH16_2"/>
    <property type="match status" value="1"/>
</dbReference>
<evidence type="ECO:0000256" key="3">
    <source>
        <dbReference type="SAM" id="MobiDB-lite"/>
    </source>
</evidence>
<evidence type="ECO:0000313" key="6">
    <source>
        <dbReference type="Proteomes" id="UP000234254"/>
    </source>
</evidence>
<comment type="caution">
    <text evidence="5">The sequence shown here is derived from an EMBL/GenBank/DDBJ whole genome shotgun (WGS) entry which is preliminary data.</text>
</comment>
<dbReference type="GO" id="GO:0004553">
    <property type="term" value="F:hydrolase activity, hydrolyzing O-glycosyl compounds"/>
    <property type="evidence" value="ECO:0007669"/>
    <property type="project" value="InterPro"/>
</dbReference>
<dbReference type="VEuPathDB" id="FungiDB:P168DRAFT_210076"/>
<dbReference type="GO" id="GO:0030246">
    <property type="term" value="F:carbohydrate binding"/>
    <property type="evidence" value="ECO:0007669"/>
    <property type="project" value="UniProtKB-KW"/>
</dbReference>
<organism evidence="5 6">
    <name type="scientific">Aspergillus campestris (strain IBT 28561)</name>
    <dbReference type="NCBI Taxonomy" id="1392248"/>
    <lineage>
        <taxon>Eukaryota</taxon>
        <taxon>Fungi</taxon>
        <taxon>Dikarya</taxon>
        <taxon>Ascomycota</taxon>
        <taxon>Pezizomycotina</taxon>
        <taxon>Eurotiomycetes</taxon>
        <taxon>Eurotiomycetidae</taxon>
        <taxon>Eurotiales</taxon>
        <taxon>Aspergillaceae</taxon>
        <taxon>Aspergillus</taxon>
        <taxon>Aspergillus subgen. Circumdati</taxon>
    </lineage>
</organism>
<gene>
    <name evidence="5" type="ORF">P168DRAFT_210076</name>
</gene>
<dbReference type="PANTHER" id="PTHR38121:SF4">
    <property type="entry name" value="GH16 DOMAIN-CONTAINING PROTEIN-RELATED"/>
    <property type="match status" value="1"/>
</dbReference>
<feature type="domain" description="GH16" evidence="4">
    <location>
        <begin position="31"/>
        <end position="279"/>
    </location>
</feature>
<dbReference type="OrthoDB" id="4388755at2759"/>
<dbReference type="SUPFAM" id="SSF49899">
    <property type="entry name" value="Concanavalin A-like lectins/glucanases"/>
    <property type="match status" value="1"/>
</dbReference>
<dbReference type="AlphaFoldDB" id="A0A2I1CR13"/>
<accession>A0A2I1CR13</accession>
<dbReference type="RefSeq" id="XP_024688656.1">
    <property type="nucleotide sequence ID" value="XM_024833048.1"/>
</dbReference>
<keyword evidence="2" id="KW-0472">Membrane</keyword>
<feature type="non-terminal residue" evidence="5">
    <location>
        <position position="279"/>
    </location>
</feature>
<evidence type="ECO:0000256" key="2">
    <source>
        <dbReference type="ARBA" id="ARBA00022475"/>
    </source>
</evidence>
<evidence type="ECO:0000259" key="4">
    <source>
        <dbReference type="PROSITE" id="PS51762"/>
    </source>
</evidence>
<dbReference type="EMBL" id="MSFM01000016">
    <property type="protein sequence ID" value="PKY00062.1"/>
    <property type="molecule type" value="Genomic_DNA"/>
</dbReference>
<dbReference type="GO" id="GO:0005886">
    <property type="term" value="C:plasma membrane"/>
    <property type="evidence" value="ECO:0007669"/>
    <property type="project" value="UniProtKB-SubCell"/>
</dbReference>
<keyword evidence="6" id="KW-1185">Reference proteome</keyword>
<feature type="region of interest" description="Disordered" evidence="3">
    <location>
        <begin position="59"/>
        <end position="81"/>
    </location>
</feature>
<evidence type="ECO:0000313" key="5">
    <source>
        <dbReference type="EMBL" id="PKY00062.1"/>
    </source>
</evidence>
<dbReference type="Proteomes" id="UP000234254">
    <property type="component" value="Unassembled WGS sequence"/>
</dbReference>
<feature type="non-terminal residue" evidence="5">
    <location>
        <position position="1"/>
    </location>
</feature>
<sequence length="279" mass="30772">LAQQPPPPPPCTCYSLTSADTPFIFTHNEIWDFRAQPLPQPQPQQDQQQQQPTLLSQTPLVSSWRPQTWHRPPSGRAISPMHNEDANVFLTPHPDAPAPATALMLRATRHADHTATAEIESTIDSIKHCSLRVRMRLVNLAPTPGPVPPGVCAGLFIYNSATSESDIEILTHDPITMAHYANQPDYDPVTDAIIPGSMVVVPDLPRPWTEWSTHRLDWVPGESAWYADGKLVARLAYGVMQTEGRPILNLWSDGGGWTGDMPVGSSVGMAIEWVQLAYN</sequence>